<feature type="region of interest" description="Disordered" evidence="2">
    <location>
        <begin position="1"/>
        <end position="30"/>
    </location>
</feature>
<dbReference type="InterPro" id="IPR000253">
    <property type="entry name" value="FHA_dom"/>
</dbReference>
<protein>
    <recommendedName>
        <fullName evidence="3">FHA domain-containing protein</fullName>
    </recommendedName>
</protein>
<feature type="region of interest" description="Disordered" evidence="2">
    <location>
        <begin position="160"/>
        <end position="179"/>
    </location>
</feature>
<dbReference type="InterPro" id="IPR008984">
    <property type="entry name" value="SMAD_FHA_dom_sf"/>
</dbReference>
<accession>A0A6J4R8A0</accession>
<dbReference type="SMART" id="SM00240">
    <property type="entry name" value="FHA"/>
    <property type="match status" value="1"/>
</dbReference>
<dbReference type="EMBL" id="CADCVJ010000021">
    <property type="protein sequence ID" value="CAA9463081.1"/>
    <property type="molecule type" value="Genomic_DNA"/>
</dbReference>
<feature type="compositionally biased region" description="Polar residues" evidence="2">
    <location>
        <begin position="1"/>
        <end position="11"/>
    </location>
</feature>
<sequence>MTSTLTGSTDGNLPRRPSAGRLGRSRSLRGRSQDAYRALVLGSVHQLRPARDPIATRTAEVADQRGPVGSLVEVDALADERRAAAVAAGVAAGGRAVDAAAQERGLQQGDRARVGGHGGLIRLAAAGPCPRGDPAIFPGGVAGPILGGRAGRLPGRSQETLRMDSPEPTPLDTASTSAVGRVARDDEAATAEAARRRPHWVDDARRELTAPGCYLAYDDAGRHVVMPLSAPVTRVGRSVAAGLRFEDTTVSRRHAVLARDPDGSVRVLDDRSLNGVQVNGARVDSQKLRDGDEIRIGRHSLWFLDPGADAAAAASHEPALAAPSPT</sequence>
<dbReference type="SUPFAM" id="SSF49879">
    <property type="entry name" value="SMAD/FHA domain"/>
    <property type="match status" value="1"/>
</dbReference>
<dbReference type="Pfam" id="PF00498">
    <property type="entry name" value="FHA"/>
    <property type="match status" value="1"/>
</dbReference>
<reference evidence="4" key="1">
    <citation type="submission" date="2020-02" db="EMBL/GenBank/DDBJ databases">
        <authorList>
            <person name="Meier V. D."/>
        </authorList>
    </citation>
    <scope>NUCLEOTIDE SEQUENCE</scope>
    <source>
        <strain evidence="4">AVDCRST_MAG38</strain>
    </source>
</reference>
<evidence type="ECO:0000256" key="2">
    <source>
        <dbReference type="SAM" id="MobiDB-lite"/>
    </source>
</evidence>
<evidence type="ECO:0000256" key="1">
    <source>
        <dbReference type="ARBA" id="ARBA00022553"/>
    </source>
</evidence>
<dbReference type="PROSITE" id="PS50006">
    <property type="entry name" value="FHA_DOMAIN"/>
    <property type="match status" value="1"/>
</dbReference>
<proteinExistence type="predicted"/>
<gene>
    <name evidence="4" type="ORF">AVDCRST_MAG38-362</name>
</gene>
<dbReference type="AlphaFoldDB" id="A0A6J4R8A0"/>
<dbReference type="Gene3D" id="2.60.200.20">
    <property type="match status" value="1"/>
</dbReference>
<organism evidence="4">
    <name type="scientific">uncultured Solirubrobacteraceae bacterium</name>
    <dbReference type="NCBI Taxonomy" id="1162706"/>
    <lineage>
        <taxon>Bacteria</taxon>
        <taxon>Bacillati</taxon>
        <taxon>Actinomycetota</taxon>
        <taxon>Thermoleophilia</taxon>
        <taxon>Solirubrobacterales</taxon>
        <taxon>Solirubrobacteraceae</taxon>
        <taxon>environmental samples</taxon>
    </lineage>
</organism>
<name>A0A6J4R8A0_9ACTN</name>
<dbReference type="CDD" id="cd00060">
    <property type="entry name" value="FHA"/>
    <property type="match status" value="1"/>
</dbReference>
<evidence type="ECO:0000313" key="4">
    <source>
        <dbReference type="EMBL" id="CAA9463081.1"/>
    </source>
</evidence>
<evidence type="ECO:0000259" key="3">
    <source>
        <dbReference type="PROSITE" id="PS50006"/>
    </source>
</evidence>
<keyword evidence="1" id="KW-0597">Phosphoprotein</keyword>
<feature type="domain" description="FHA" evidence="3">
    <location>
        <begin position="233"/>
        <end position="283"/>
    </location>
</feature>